<feature type="domain" description="ZSWIM3 N-terminal" evidence="1">
    <location>
        <begin position="36"/>
        <end position="135"/>
    </location>
</feature>
<dbReference type="EMBL" id="MTYJ01000166">
    <property type="protein sequence ID" value="OQV11589.1"/>
    <property type="molecule type" value="Genomic_DNA"/>
</dbReference>
<sequence length="291" mass="32772">MTSKRLPGYLVIQQTGSQEAEQLYQPKISGAKGLKNQYALYADWETDFLPYQKESFQTFVVDESQRLSKDHKLFGTLQYKKIVYHCVHHAGYKAKGTGERIFTHTGRSGCPAEIRLNVRLKAGELEVTVKNVSHNQELTDKSFKYLPENRRLSETEAARVISLQKSGVPTKAIQLQMTKAHVRSQTASGLTCVQVLFASAHFILAVEHAASEEVFVYNSLDSELSPHFRYQLFMLFSTETKPAVHVTFPVVQKQLPNTNQCGPMVAAYMAEIVDGGRPDKTLFDKAQPQQD</sequence>
<name>A0A1W0W8R2_HYPEX</name>
<dbReference type="InterPro" id="IPR048325">
    <property type="entry name" value="ZSWIM3_N"/>
</dbReference>
<dbReference type="Pfam" id="PF21599">
    <property type="entry name" value="ZSWIM3_N"/>
    <property type="match status" value="1"/>
</dbReference>
<protein>
    <recommendedName>
        <fullName evidence="1">ZSWIM3 N-terminal domain-containing protein</fullName>
    </recommendedName>
</protein>
<evidence type="ECO:0000259" key="1">
    <source>
        <dbReference type="Pfam" id="PF21599"/>
    </source>
</evidence>
<keyword evidence="3" id="KW-1185">Reference proteome</keyword>
<accession>A0A1W0W8R2</accession>
<dbReference type="OrthoDB" id="124789at2759"/>
<dbReference type="PANTHER" id="PTHR31569">
    <property type="entry name" value="SWIM-TYPE DOMAIN-CONTAINING PROTEIN"/>
    <property type="match status" value="1"/>
</dbReference>
<evidence type="ECO:0000313" key="2">
    <source>
        <dbReference type="EMBL" id="OQV11589.1"/>
    </source>
</evidence>
<dbReference type="AlphaFoldDB" id="A0A1W0W8R2"/>
<proteinExistence type="predicted"/>
<dbReference type="Proteomes" id="UP000192578">
    <property type="component" value="Unassembled WGS sequence"/>
</dbReference>
<organism evidence="2 3">
    <name type="scientific">Hypsibius exemplaris</name>
    <name type="common">Freshwater tardigrade</name>
    <dbReference type="NCBI Taxonomy" id="2072580"/>
    <lineage>
        <taxon>Eukaryota</taxon>
        <taxon>Metazoa</taxon>
        <taxon>Ecdysozoa</taxon>
        <taxon>Tardigrada</taxon>
        <taxon>Eutardigrada</taxon>
        <taxon>Parachela</taxon>
        <taxon>Hypsibioidea</taxon>
        <taxon>Hypsibiidae</taxon>
        <taxon>Hypsibius</taxon>
    </lineage>
</organism>
<evidence type="ECO:0000313" key="3">
    <source>
        <dbReference type="Proteomes" id="UP000192578"/>
    </source>
</evidence>
<dbReference type="InterPro" id="IPR052579">
    <property type="entry name" value="Zinc_finger_SWIM"/>
</dbReference>
<gene>
    <name evidence="2" type="ORF">BV898_14088</name>
</gene>
<reference evidence="3" key="1">
    <citation type="submission" date="2017-01" db="EMBL/GenBank/DDBJ databases">
        <title>Comparative genomics of anhydrobiosis in the tardigrade Hypsibius dujardini.</title>
        <authorList>
            <person name="Yoshida Y."/>
            <person name="Koutsovoulos G."/>
            <person name="Laetsch D."/>
            <person name="Stevens L."/>
            <person name="Kumar S."/>
            <person name="Horikawa D."/>
            <person name="Ishino K."/>
            <person name="Komine S."/>
            <person name="Tomita M."/>
            <person name="Blaxter M."/>
            <person name="Arakawa K."/>
        </authorList>
    </citation>
    <scope>NUCLEOTIDE SEQUENCE [LARGE SCALE GENOMIC DNA]</scope>
    <source>
        <strain evidence="3">Z151</strain>
    </source>
</reference>
<dbReference type="PANTHER" id="PTHR31569:SF4">
    <property type="entry name" value="SWIM-TYPE DOMAIN-CONTAINING PROTEIN"/>
    <property type="match status" value="1"/>
</dbReference>
<comment type="caution">
    <text evidence="2">The sequence shown here is derived from an EMBL/GenBank/DDBJ whole genome shotgun (WGS) entry which is preliminary data.</text>
</comment>